<dbReference type="eggNOG" id="COG0280">
    <property type="taxonomic scope" value="Bacteria"/>
</dbReference>
<dbReference type="UniPathway" id="UPA00340">
    <property type="reaction ID" value="UER00459"/>
</dbReference>
<dbReference type="Gene3D" id="3.40.50.300">
    <property type="entry name" value="P-loop containing nucleotide triphosphate hydrolases"/>
    <property type="match status" value="1"/>
</dbReference>
<comment type="similarity">
    <text evidence="4 13">In the C-terminal section; belongs to the phosphate acetyltransferase and butyryltransferase family.</text>
</comment>
<dbReference type="EMBL" id="FOAZ01000001">
    <property type="protein sequence ID" value="SEK35311.1"/>
    <property type="molecule type" value="Genomic_DNA"/>
</dbReference>
<dbReference type="InterPro" id="IPR027417">
    <property type="entry name" value="P-loop_NTPase"/>
</dbReference>
<comment type="subcellular location">
    <subcellularLocation>
        <location evidence="2 13">Cytoplasm</location>
    </subcellularLocation>
</comment>
<dbReference type="NCBIfam" id="NF004167">
    <property type="entry name" value="PRK05632.1"/>
    <property type="match status" value="1"/>
</dbReference>
<evidence type="ECO:0000256" key="1">
    <source>
        <dbReference type="ARBA" id="ARBA00000705"/>
    </source>
</evidence>
<dbReference type="InterPro" id="IPR004614">
    <property type="entry name" value="P_AcTrfase"/>
</dbReference>
<dbReference type="Proteomes" id="UP000183015">
    <property type="component" value="Unassembled WGS sequence"/>
</dbReference>
<dbReference type="Pfam" id="PF13500">
    <property type="entry name" value="AAA_26"/>
    <property type="match status" value="1"/>
</dbReference>
<dbReference type="InterPro" id="IPR016475">
    <property type="entry name" value="P-Actrans_bac"/>
</dbReference>
<comment type="similarity">
    <text evidence="5 13">In the N-terminal section; belongs to the CobB/CobQ family.</text>
</comment>
<dbReference type="PANTHER" id="PTHR43356">
    <property type="entry name" value="PHOSPHATE ACETYLTRANSFERASE"/>
    <property type="match status" value="1"/>
</dbReference>
<dbReference type="OrthoDB" id="9808984at2"/>
<evidence type="ECO:0000256" key="6">
    <source>
        <dbReference type="ARBA" id="ARBA00012707"/>
    </source>
</evidence>
<organism evidence="16 17">
    <name type="scientific">Streptacidiphilus jiangxiensis</name>
    <dbReference type="NCBI Taxonomy" id="235985"/>
    <lineage>
        <taxon>Bacteria</taxon>
        <taxon>Bacillati</taxon>
        <taxon>Actinomycetota</taxon>
        <taxon>Actinomycetes</taxon>
        <taxon>Kitasatosporales</taxon>
        <taxon>Streptomycetaceae</taxon>
        <taxon>Streptacidiphilus</taxon>
    </lineage>
</organism>
<dbReference type="Gene3D" id="3.40.50.10950">
    <property type="match status" value="1"/>
</dbReference>
<sequence length="723" mass="76778">MARSVYVTGIGRGDGRQAVELGVMELLTRHVDRVGLFRPLVHPPTDHVVELLRGRYRLDLTPEAMYGLSYDEAAAIQAERGQDELVGQLVDRFRAVERACEAVLVLGTDFASTNIPDELALNARLANEFGASVLPVIGGHRESADTVVNEVRNAHRSYSDLGCSILAMIANRVAPSDKQAITRRLTNKPDVPCYVIPDDPALSAPTVTQVAEATHAEVVLGDPAGLARDVRRFVFGGAMLPKFLDALSDGCLVITPGDRADLLIGALAAHAAGAPPIAGVLLTLGETPGPNVMKLADRLAPGTPVLAVQEGSYPTAMDLSTLEGRLTAASPRKAETALGLFELHVDTAELTDRIELSRSERVTPMMFEHELLERARGAELREIVLPEGTEERVLRAAEVLLRRNVCHLTLLGTEDAVRRKVAELGLNLSFDAADTGAESNGARARARIIDPVTSPLRDRFAEVYAELRKHKGMSVELALDVVSDVSYFGTLMVQEGLADGMVSGAVHSTAATIRPAFEIIKTSPDAKIVSSVFFMCLADKVLVYGDCAVNPDPDDEQLADIAIQSAETASRFGVSPRVAMLSYSTGTSGSGADVDKVRKATELVRGQRPDIAVEGPIQYDAAVDASVAATKLPGSAVAGQASVLIFPDLNTGNNTYKAVQRSAGAIAVGPVLQGLRKPVNDLSRGALVQDIVNTVAITAIQAQQAAAQQTAAQQAAQQKESAQ</sequence>
<evidence type="ECO:0000256" key="4">
    <source>
        <dbReference type="ARBA" id="ARBA00008756"/>
    </source>
</evidence>
<dbReference type="RefSeq" id="WP_042456916.1">
    <property type="nucleotide sequence ID" value="NZ_BBPN01000044.1"/>
</dbReference>
<accession>A0A1H7GB16</accession>
<feature type="domain" description="DRTGG" evidence="15">
    <location>
        <begin position="209"/>
        <end position="320"/>
    </location>
</feature>
<dbReference type="GO" id="GO:0006085">
    <property type="term" value="P:acetyl-CoA biosynthetic process"/>
    <property type="evidence" value="ECO:0007669"/>
    <property type="project" value="UniProtKB-UniPathway"/>
</dbReference>
<dbReference type="FunFam" id="3.40.50.10750:FF:000001">
    <property type="entry name" value="Phosphate acetyltransferase"/>
    <property type="match status" value="1"/>
</dbReference>
<evidence type="ECO:0000256" key="11">
    <source>
        <dbReference type="ARBA" id="ARBA00031108"/>
    </source>
</evidence>
<keyword evidence="9 13" id="KW-0808">Transferase</keyword>
<proteinExistence type="inferred from homology"/>
<dbReference type="STRING" id="235985.SAMN05414137_101619"/>
<evidence type="ECO:0000256" key="12">
    <source>
        <dbReference type="ARBA" id="ARBA00049955"/>
    </source>
</evidence>
<evidence type="ECO:0000256" key="2">
    <source>
        <dbReference type="ARBA" id="ARBA00004496"/>
    </source>
</evidence>
<evidence type="ECO:0000259" key="14">
    <source>
        <dbReference type="Pfam" id="PF01515"/>
    </source>
</evidence>
<evidence type="ECO:0000256" key="10">
    <source>
        <dbReference type="ARBA" id="ARBA00023315"/>
    </source>
</evidence>
<dbReference type="Pfam" id="PF07085">
    <property type="entry name" value="DRTGG"/>
    <property type="match status" value="1"/>
</dbReference>
<keyword evidence="8 13" id="KW-0963">Cytoplasm</keyword>
<dbReference type="InterPro" id="IPR042112">
    <property type="entry name" value="P_AcTrfase_dom2"/>
</dbReference>
<dbReference type="InterPro" id="IPR010766">
    <property type="entry name" value="DRTGG"/>
</dbReference>
<reference evidence="17" key="1">
    <citation type="submission" date="2016-10" db="EMBL/GenBank/DDBJ databases">
        <authorList>
            <person name="Varghese N."/>
        </authorList>
    </citation>
    <scope>NUCLEOTIDE SEQUENCE [LARGE SCALE GENOMIC DNA]</scope>
    <source>
        <strain evidence="17">DSM 45096 / BCRC 16803 / CGMCC 4.1857 / CIP 109030 / JCM 12277 / KCTC 19219 / NBRC 100920 / 33214</strain>
    </source>
</reference>
<keyword evidence="17" id="KW-1185">Reference proteome</keyword>
<dbReference type="NCBIfam" id="TIGR00651">
    <property type="entry name" value="pta"/>
    <property type="match status" value="1"/>
</dbReference>
<evidence type="ECO:0000313" key="16">
    <source>
        <dbReference type="EMBL" id="SEK35311.1"/>
    </source>
</evidence>
<dbReference type="InterPro" id="IPR050500">
    <property type="entry name" value="Phos_Acetyltrans/Butyryltrans"/>
</dbReference>
<name>A0A1H7GB16_STRJI</name>
<dbReference type="Gene3D" id="3.40.1390.20">
    <property type="entry name" value="HprK N-terminal domain-like"/>
    <property type="match status" value="1"/>
</dbReference>
<evidence type="ECO:0000256" key="9">
    <source>
        <dbReference type="ARBA" id="ARBA00022679"/>
    </source>
</evidence>
<dbReference type="SUPFAM" id="SSF53659">
    <property type="entry name" value="Isocitrate/Isopropylmalate dehydrogenase-like"/>
    <property type="match status" value="1"/>
</dbReference>
<dbReference type="GO" id="GO:0008959">
    <property type="term" value="F:phosphate acetyltransferase activity"/>
    <property type="evidence" value="ECO:0007669"/>
    <property type="project" value="UniProtKB-EC"/>
</dbReference>
<dbReference type="eggNOG" id="COG0857">
    <property type="taxonomic scope" value="Bacteria"/>
</dbReference>
<dbReference type="Gene3D" id="3.40.50.10750">
    <property type="entry name" value="Isocitrate/Isopropylmalate dehydrogenase-like"/>
    <property type="match status" value="1"/>
</dbReference>
<dbReference type="NCBIfam" id="NF007233">
    <property type="entry name" value="PRK09653.1"/>
    <property type="match status" value="1"/>
</dbReference>
<comment type="pathway">
    <text evidence="3 13">Metabolic intermediate biosynthesis; acetyl-CoA biosynthesis; acetyl-CoA from acetate: step 2/2.</text>
</comment>
<evidence type="ECO:0000256" key="7">
    <source>
        <dbReference type="ARBA" id="ARBA00021528"/>
    </source>
</evidence>
<feature type="domain" description="Phosphate acetyl/butaryl transferase" evidence="14">
    <location>
        <begin position="366"/>
        <end position="699"/>
    </location>
</feature>
<comment type="function">
    <text evidence="12 13">Involved in acetate metabolism.</text>
</comment>
<evidence type="ECO:0000256" key="8">
    <source>
        <dbReference type="ARBA" id="ARBA00022490"/>
    </source>
</evidence>
<protein>
    <recommendedName>
        <fullName evidence="7 13">Phosphate acetyltransferase</fullName>
        <ecNumber evidence="6 13">2.3.1.8</ecNumber>
    </recommendedName>
    <alternativeName>
        <fullName evidence="11 13">Phosphotransacetylase</fullName>
    </alternativeName>
</protein>
<dbReference type="Pfam" id="PF01515">
    <property type="entry name" value="PTA_PTB"/>
    <property type="match status" value="1"/>
</dbReference>
<dbReference type="EC" id="2.3.1.8" evidence="6 13"/>
<evidence type="ECO:0000256" key="5">
    <source>
        <dbReference type="ARBA" id="ARBA00009786"/>
    </source>
</evidence>
<dbReference type="GO" id="GO:0005737">
    <property type="term" value="C:cytoplasm"/>
    <property type="evidence" value="ECO:0007669"/>
    <property type="project" value="UniProtKB-SubCell"/>
</dbReference>
<evidence type="ECO:0000256" key="13">
    <source>
        <dbReference type="PIRNR" id="PIRNR006107"/>
    </source>
</evidence>
<dbReference type="PIRSF" id="PIRSF006107">
    <property type="entry name" value="PhpActrans_proteobac"/>
    <property type="match status" value="1"/>
</dbReference>
<dbReference type="InterPro" id="IPR002505">
    <property type="entry name" value="PTA_PTB"/>
</dbReference>
<evidence type="ECO:0000256" key="3">
    <source>
        <dbReference type="ARBA" id="ARBA00004989"/>
    </source>
</evidence>
<gene>
    <name evidence="16" type="ORF">SAMN05414137_101619</name>
</gene>
<evidence type="ECO:0000313" key="17">
    <source>
        <dbReference type="Proteomes" id="UP000183015"/>
    </source>
</evidence>
<comment type="domain">
    <text evidence="13">The N-terminal region seems to be important for proper quaternary structure. The C-terminal region contains the substrate-binding site.</text>
</comment>
<keyword evidence="10 13" id="KW-0012">Acyltransferase</keyword>
<dbReference type="InterPro" id="IPR028979">
    <property type="entry name" value="Ser_kin/Pase_Hpr-like_N_sf"/>
</dbReference>
<dbReference type="SUPFAM" id="SSF52540">
    <property type="entry name" value="P-loop containing nucleoside triphosphate hydrolases"/>
    <property type="match status" value="1"/>
</dbReference>
<comment type="catalytic activity">
    <reaction evidence="1 13">
        <text>acetyl-CoA + phosphate = acetyl phosphate + CoA</text>
        <dbReference type="Rhea" id="RHEA:19521"/>
        <dbReference type="ChEBI" id="CHEBI:22191"/>
        <dbReference type="ChEBI" id="CHEBI:43474"/>
        <dbReference type="ChEBI" id="CHEBI:57287"/>
        <dbReference type="ChEBI" id="CHEBI:57288"/>
        <dbReference type="EC" id="2.3.1.8"/>
    </reaction>
</comment>
<dbReference type="PANTHER" id="PTHR43356:SF3">
    <property type="entry name" value="PHOSPHATE ACETYLTRANSFERASE"/>
    <property type="match status" value="1"/>
</dbReference>
<dbReference type="SUPFAM" id="SSF75138">
    <property type="entry name" value="HprK N-terminal domain-like"/>
    <property type="match status" value="1"/>
</dbReference>
<evidence type="ECO:0000259" key="15">
    <source>
        <dbReference type="Pfam" id="PF07085"/>
    </source>
</evidence>
<dbReference type="InterPro" id="IPR042113">
    <property type="entry name" value="P_AcTrfase_dom1"/>
</dbReference>
<dbReference type="AlphaFoldDB" id="A0A1H7GB16"/>